<keyword evidence="8" id="KW-1185">Reference proteome</keyword>
<comment type="cofactor">
    <cofactor evidence="1">
        <name>[4Fe-4S] cluster</name>
        <dbReference type="ChEBI" id="CHEBI:49883"/>
    </cofactor>
</comment>
<dbReference type="PANTHER" id="PTHR32329">
    <property type="entry name" value="BIFUNCTIONAL PROTEIN [INCLUDES 2-HYDROXYACYL-COA DEHYDRATASE (N-TER) AND ITS ACTIVATOR DOMAIN (C_TERM)-RELATED"/>
    <property type="match status" value="1"/>
</dbReference>
<evidence type="ECO:0000313" key="8">
    <source>
        <dbReference type="Proteomes" id="UP000001933"/>
    </source>
</evidence>
<dbReference type="GO" id="GO:0051536">
    <property type="term" value="F:iron-sulfur cluster binding"/>
    <property type="evidence" value="ECO:0007669"/>
    <property type="project" value="UniProtKB-KW"/>
</dbReference>
<sequence length="1451" mass="160371">MAVWREKGMNSLGICIGATTLSAVAVRKNSQGEISKSVIHIQPHDGNPRQAFLDIFSTLEPGQYDRIAVTGRKFRQFVNLTSIPEPQAVETALSYVHNGNAPLDAVISAGGETFLIYVIGKDGRICSVQTGNKCASGTGEFFLQQIRRMGLGIEDAISFARQEEPYKVSGRCSVFCKSDCTHATNKGVPKGRIASGLCEMMSGKILEILSHLPRNTMMLIGGTAQNTVMVDYLKKDIASLIIPEEATYFEALGCALWALDHETLPAPAPDAVMKHDETAFHRLPPLADSLDKVDFQTMERGVACEGDECILGLDVGSTTTKAVLLRLSDNRILASIYLRTNGNPVAASRACYASLYEQLGPLAEKIKIPGLGVTGSGRQIAGLHAMTEGIINEIIAHATGALFFDSTVDTIFEIGGQDAKYTYVKDGIPSDYAMNDACSAGTGSFLEEAARESMGVAMEDIADIALRGMNPPNFNDQCAAFISSDIKNAAHEGMSREDIVAGLVYSICMNYSNRVKGNRSMGNNIFMQGGVCYNRAIPVAMAALTGKRIVVPPEPGLMGAFGVALEIRKRLEHGLLKEASLSLRSLKDREIAYEPPFVCNGGKENCDRKCEIARIRIEEKVYPFGGACNRWYNLRYHISVDAEHLDLVRQHEALTYRNTGTGQPAVSSTRGCRTVGINRSFLTNTYYPFYSSFFSRLGFELILPDYPRPEGMVQKGTAFCYPAELAHGFFSDLLRKKPDLLFLPHIRGMHVEKGNPVSTICPISQGEPYYLASTFNDWEMLRRLKEENSLLQPVLDFSRGYEAVQDVMVDLAHSLGCRKTDARDAFKVAVAAQEQVFMTTKETGSRFVRDLEEDSDRYGIVIFGRAYNAFVPEANMGIPKKFASRGVGAVPLTFLPLADETVPRNMYWSSGQLILKGASFVSRHPQLFGCYITNFSCGPDSFLLGYFRQMMGNKPFLILELDSHVADAGLETRIEAFMDIIRNYRELYMKSRNTAPAPSRKTTSAGVNYEDSRIVDSRGESYPLSHPRVHLVFPSMGQFHVDVAAAIFRSAGVRATALPDSDEEVLKLGRGNTTCKECLPLQLTVGSLLKYLRDRKDPDELLVYFMPTAGGPCRFGQYSQFMKAMIERLGIQDVTLYSPDAENSYADLDASNLTLKLWTGVVIADDMEDIYGVLLTAARDRVEALEIYREECRKIIRALEESPELKTLRPVLEKTAARLKSIPLKRRPEEIPTILLTGEIFVRHDAISRQFLIERLADQGFATKVASVMEWIYYTDLCDRNGWIYKTLSAKEKASLFLRSTWMKKYERTITKILAGSGLIPDRTEDIPHIVEQASPIINPLLLGEAVLTVGAALAEVPTPYCGAIALGPFGCMPNRVSEAILNREMNRGKRNSGKHYGKESGSVAEDLLNRPLPFLAIESDGNPFPQIIQAKLEVFLMQAARIHALSQARH</sequence>
<dbReference type="CDD" id="cd24035">
    <property type="entry name" value="ASKHA_NBD_O66634-like_rpt2"/>
    <property type="match status" value="1"/>
</dbReference>
<dbReference type="Proteomes" id="UP000001933">
    <property type="component" value="Chromosome"/>
</dbReference>
<evidence type="ECO:0000256" key="3">
    <source>
        <dbReference type="ARBA" id="ARBA00023004"/>
    </source>
</evidence>
<dbReference type="EMBL" id="CP000252">
    <property type="protein sequence ID" value="ABC76664.1"/>
    <property type="molecule type" value="Genomic_DNA"/>
</dbReference>
<keyword evidence="4" id="KW-0411">Iron-sulfur</keyword>
<dbReference type="eggNOG" id="COG3581">
    <property type="taxonomic scope" value="Bacteria"/>
</dbReference>
<feature type="domain" description="ATPase BadF/BadG/BcrA/BcrD type" evidence="5">
    <location>
        <begin position="311"/>
        <end position="565"/>
    </location>
</feature>
<dbReference type="InParanoid" id="Q2LRF5"/>
<dbReference type="PANTHER" id="PTHR32329:SF7">
    <property type="entry name" value="ACTIVATOR OF 2-HYDROXYACYL-COA-HYDRATASE"/>
    <property type="match status" value="1"/>
</dbReference>
<dbReference type="InterPro" id="IPR043129">
    <property type="entry name" value="ATPase_NBD"/>
</dbReference>
<evidence type="ECO:0000256" key="1">
    <source>
        <dbReference type="ARBA" id="ARBA00001966"/>
    </source>
</evidence>
<evidence type="ECO:0000259" key="5">
    <source>
        <dbReference type="Pfam" id="PF01869"/>
    </source>
</evidence>
<dbReference type="SUPFAM" id="SSF53067">
    <property type="entry name" value="Actin-like ATPase domain"/>
    <property type="match status" value="2"/>
</dbReference>
<accession>Q2LRF5</accession>
<dbReference type="CDD" id="cd24034">
    <property type="entry name" value="ASKHA_NBD_O66634-like_rpt1"/>
    <property type="match status" value="1"/>
</dbReference>
<dbReference type="GO" id="GO:0046872">
    <property type="term" value="F:metal ion binding"/>
    <property type="evidence" value="ECO:0007669"/>
    <property type="project" value="UniProtKB-KW"/>
</dbReference>
<feature type="domain" description="DUF2229" evidence="6">
    <location>
        <begin position="674"/>
        <end position="892"/>
    </location>
</feature>
<evidence type="ECO:0000313" key="7">
    <source>
        <dbReference type="EMBL" id="ABC76664.1"/>
    </source>
</evidence>
<dbReference type="Pfam" id="PF01869">
    <property type="entry name" value="BcrAD_BadFG"/>
    <property type="match status" value="2"/>
</dbReference>
<dbReference type="NCBIfam" id="TIGR00241">
    <property type="entry name" value="CoA_E_activ"/>
    <property type="match status" value="1"/>
</dbReference>
<gene>
    <name evidence="7" type="ORF">SYN_01576</name>
</gene>
<dbReference type="InterPro" id="IPR002731">
    <property type="entry name" value="ATPase_BadF"/>
</dbReference>
<dbReference type="STRING" id="56780.SYN_01576"/>
<protein>
    <submittedName>
        <fullName evidence="7">Activator of 2-hydroxyglutaryl-CoA dehydratase</fullName>
    </submittedName>
</protein>
<keyword evidence="3" id="KW-0408">Iron</keyword>
<organism evidence="7 8">
    <name type="scientific">Syntrophus aciditrophicus (strain SB)</name>
    <dbReference type="NCBI Taxonomy" id="56780"/>
    <lineage>
        <taxon>Bacteria</taxon>
        <taxon>Pseudomonadati</taxon>
        <taxon>Thermodesulfobacteriota</taxon>
        <taxon>Syntrophia</taxon>
        <taxon>Syntrophales</taxon>
        <taxon>Syntrophaceae</taxon>
        <taxon>Syntrophus</taxon>
    </lineage>
</organism>
<keyword evidence="2" id="KW-0479">Metal-binding</keyword>
<dbReference type="Pfam" id="PF09989">
    <property type="entry name" value="DUF2229"/>
    <property type="match status" value="1"/>
</dbReference>
<dbReference type="eggNOG" id="COG3580">
    <property type="taxonomic scope" value="Bacteria"/>
</dbReference>
<feature type="domain" description="ATPase BadF/BadG/BcrA/BcrD type" evidence="5">
    <location>
        <begin position="12"/>
        <end position="258"/>
    </location>
</feature>
<dbReference type="KEGG" id="sat:SYN_01576"/>
<reference evidence="7 8" key="1">
    <citation type="journal article" date="2007" name="Proc. Natl. Acad. Sci. U.S.A.">
        <title>The genome of Syntrophus aciditrophicus: life at the thermodynamic limit of microbial growth.</title>
        <authorList>
            <person name="McInerney M.J."/>
            <person name="Rohlin L."/>
            <person name="Mouttaki H."/>
            <person name="Kim U."/>
            <person name="Krupp R.S."/>
            <person name="Rios-Hernandez L."/>
            <person name="Sieber J."/>
            <person name="Struchtemeyer C.G."/>
            <person name="Bhattacharyya A."/>
            <person name="Campbell J.W."/>
            <person name="Gunsalus R.P."/>
        </authorList>
    </citation>
    <scope>NUCLEOTIDE SEQUENCE [LARGE SCALE GENOMIC DNA]</scope>
    <source>
        <strain evidence="7 8">SB</strain>
    </source>
</reference>
<dbReference type="Gene3D" id="3.40.50.11900">
    <property type="match status" value="1"/>
</dbReference>
<name>Q2LRF5_SYNAS</name>
<dbReference type="Gene3D" id="3.30.420.40">
    <property type="match status" value="4"/>
</dbReference>
<dbReference type="eggNOG" id="COG1924">
    <property type="taxonomic scope" value="Bacteria"/>
</dbReference>
<evidence type="ECO:0000256" key="4">
    <source>
        <dbReference type="ARBA" id="ARBA00023014"/>
    </source>
</evidence>
<dbReference type="HOGENOM" id="CLU_002393_2_0_7"/>
<evidence type="ECO:0000259" key="6">
    <source>
        <dbReference type="Pfam" id="PF09989"/>
    </source>
</evidence>
<dbReference type="InterPro" id="IPR008275">
    <property type="entry name" value="CoA_E_activase_dom"/>
</dbReference>
<dbReference type="InterPro" id="IPR018709">
    <property type="entry name" value="CoA_activase_DUF2229"/>
</dbReference>
<evidence type="ECO:0000256" key="2">
    <source>
        <dbReference type="ARBA" id="ARBA00022723"/>
    </source>
</evidence>
<proteinExistence type="predicted"/>
<dbReference type="InterPro" id="IPR051805">
    <property type="entry name" value="Dehydratase_Activator_Redct"/>
</dbReference>